<dbReference type="RefSeq" id="WP_129175002.1">
    <property type="nucleotide sequence ID" value="NZ_JACCBI010000001.1"/>
</dbReference>
<dbReference type="OrthoDB" id="1016457at2"/>
<evidence type="ECO:0000259" key="6">
    <source>
        <dbReference type="Pfam" id="PF02872"/>
    </source>
</evidence>
<keyword evidence="3" id="KW-0812">Transmembrane</keyword>
<dbReference type="InterPro" id="IPR052956">
    <property type="entry name" value="Mesenchyme-surface_protein"/>
</dbReference>
<dbReference type="InterPro" id="IPR036907">
    <property type="entry name" value="5'-Nucleotdase_C_sf"/>
</dbReference>
<dbReference type="Gene3D" id="3.60.21.10">
    <property type="match status" value="1"/>
</dbReference>
<keyword evidence="10" id="KW-1185">Reference proteome</keyword>
<dbReference type="EMBL" id="JACCBI010000001">
    <property type="protein sequence ID" value="NYD65910.1"/>
    <property type="molecule type" value="Genomic_DNA"/>
</dbReference>
<reference evidence="9 10" key="1">
    <citation type="submission" date="2019-01" db="EMBL/GenBank/DDBJ databases">
        <title>Agromyces.</title>
        <authorList>
            <person name="Li J."/>
        </authorList>
    </citation>
    <scope>NUCLEOTIDE SEQUENCE [LARGE SCALE GENOMIC DNA]</scope>
    <source>
        <strain evidence="9 10">DSM 23870</strain>
    </source>
</reference>
<dbReference type="SUPFAM" id="SSF51004">
    <property type="entry name" value="C-terminal (heme d1) domain of cytochrome cd1-nitrite reductase"/>
    <property type="match status" value="1"/>
</dbReference>
<comment type="caution">
    <text evidence="9">The sequence shown here is derived from an EMBL/GenBank/DDBJ whole genome shotgun (WGS) entry which is preliminary data.</text>
</comment>
<feature type="region of interest" description="Disordered" evidence="2">
    <location>
        <begin position="443"/>
        <end position="470"/>
    </location>
</feature>
<evidence type="ECO:0000256" key="2">
    <source>
        <dbReference type="SAM" id="MobiDB-lite"/>
    </source>
</evidence>
<evidence type="ECO:0000259" key="5">
    <source>
        <dbReference type="Pfam" id="PF00149"/>
    </source>
</evidence>
<dbReference type="InterPro" id="IPR015943">
    <property type="entry name" value="WD40/YVTN_repeat-like_dom_sf"/>
</dbReference>
<dbReference type="InterPro" id="IPR055188">
    <property type="entry name" value="Choice_anch_I"/>
</dbReference>
<dbReference type="PANTHER" id="PTHR46928:SF1">
    <property type="entry name" value="MESENCHYME-SPECIFIC CELL SURFACE GLYCOPROTEIN"/>
    <property type="match status" value="1"/>
</dbReference>
<dbReference type="Proteomes" id="UP000292686">
    <property type="component" value="Unassembled WGS sequence"/>
</dbReference>
<feature type="transmembrane region" description="Helical" evidence="3">
    <location>
        <begin position="1206"/>
        <end position="1226"/>
    </location>
</feature>
<dbReference type="SUPFAM" id="SSF55816">
    <property type="entry name" value="5'-nucleotidase (syn. UDP-sugar hydrolase), C-terminal domain"/>
    <property type="match status" value="1"/>
</dbReference>
<feature type="compositionally biased region" description="Basic and acidic residues" evidence="2">
    <location>
        <begin position="453"/>
        <end position="465"/>
    </location>
</feature>
<dbReference type="PROSITE" id="PS51257">
    <property type="entry name" value="PROKAR_LIPOPROTEIN"/>
    <property type="match status" value="1"/>
</dbReference>
<feature type="chain" id="PRO_5036119084" evidence="4">
    <location>
        <begin position="34"/>
        <end position="1237"/>
    </location>
</feature>
<dbReference type="Pfam" id="PF02872">
    <property type="entry name" value="5_nucleotid_C"/>
    <property type="match status" value="1"/>
</dbReference>
<evidence type="ECO:0000256" key="4">
    <source>
        <dbReference type="SAM" id="SignalP"/>
    </source>
</evidence>
<feature type="domain" description="Calcineurin-like phosphoesterase" evidence="5">
    <location>
        <begin position="570"/>
        <end position="796"/>
    </location>
</feature>
<evidence type="ECO:0000313" key="8">
    <source>
        <dbReference type="EMBL" id="NYD65910.1"/>
    </source>
</evidence>
<dbReference type="PRINTS" id="PR01607">
    <property type="entry name" value="APYRASEFAMLY"/>
</dbReference>
<dbReference type="Pfam" id="PF22494">
    <property type="entry name" value="choice_anch_I"/>
    <property type="match status" value="1"/>
</dbReference>
<evidence type="ECO:0000313" key="10">
    <source>
        <dbReference type="Proteomes" id="UP000292686"/>
    </source>
</evidence>
<dbReference type="Proteomes" id="UP000581087">
    <property type="component" value="Unassembled WGS sequence"/>
</dbReference>
<proteinExistence type="predicted"/>
<keyword evidence="3" id="KW-1133">Transmembrane helix</keyword>
<dbReference type="Pfam" id="PF00149">
    <property type="entry name" value="Metallophos"/>
    <property type="match status" value="1"/>
</dbReference>
<dbReference type="InterPro" id="IPR008334">
    <property type="entry name" value="5'-Nucleotdase_C"/>
</dbReference>
<dbReference type="SUPFAM" id="SSF56300">
    <property type="entry name" value="Metallo-dependent phosphatases"/>
    <property type="match status" value="1"/>
</dbReference>
<keyword evidence="3" id="KW-0472">Membrane</keyword>
<evidence type="ECO:0000256" key="1">
    <source>
        <dbReference type="ARBA" id="ARBA00022729"/>
    </source>
</evidence>
<dbReference type="EMBL" id="SDPM01000005">
    <property type="protein sequence ID" value="RXZ86249.1"/>
    <property type="molecule type" value="Genomic_DNA"/>
</dbReference>
<feature type="domain" description="5'-Nucleotidase C-terminal" evidence="6">
    <location>
        <begin position="882"/>
        <end position="1050"/>
    </location>
</feature>
<sequence>MSVPRSRTRSLFLPALGGVVAVAACLAAPPALAAPAITVAASTTAVAEPIRHSADDARLSLTPIGTYESGVFDESAAEIVAYHGERLYVVNAQAGAVDVLDVSDPTTPVKLYTLTGDGVANSVAIRADGLGVVALENPVKTDPGSLLFFDADSDAAAPLGSVSVGALPDMVTLSEDGSVAVVANEGEPNDDFTIDPEGSIGVVSLPSTVAAPQQSDVRIADFHEFEAAGSKTLHEDVRVFGPTPHGDDLPVSRNLEPEYIAIDGGTAYAALQEANAVAVVDLATATVTDIHPLGFADHGQDGHGIDPSDRGSGFDIRTVPGLRGIPMPDGMQAYRAGDTTHLVTANEGDAREWGDYVEGTRAKSIAQNGRGPVCADSPLAGLLGDADLGRLNVTTENGFDETQGCYTELYAFGTRSFSIWTTSGEQVFDSGEDFERITNAAAPEYFNSNHSESNVEGRSDDKGPEPEGITIGQVGDRTYAFIGFERVGGIAVYDITDPVDSTFVTYVNNRDFTATGSAAGDLGPEGLTFIPSDVSPTGVPLLAVGNEVSGTTTLFEIEDLDAPATTTIDILTVNDFHGRLELAGGSDRIAGAAVLAGAVDTLRAENPNTIFASAGDAIGASTFTSFSQQDNPTIDALIASSLDVGAVGNHEFDAGWSDLEDRVIPRYGDSRYALGANVYAAGTTTPVLDEYWITEKDGVSVAFIGTVTPDTANMVDPAGIADIEFGDQLEAANRVATQLSDGDSANGEADVIVLLAHDGNATTSCDDLAASTSDFGALARGASPSIDAIVSAHTHQVYSCSFAVDGWAEGVERPVIQAGKYGSDLGRLTLEVDPADGRVLAADGAIVPLHDGTAPLFPENAEVAAIVAAAVAEAETVGARPIGTISADILRGGTPSGSDRGVESSLGNLVADQQLWATSNESFGGTPAQIALMNPGGVRADLIYGTDGVVTYRDVAETQPFGNTLVTMDLTGAQLKSVLEEQWQPDGSSRPKLHLGVSEGFSYVYEPDAARGEHIVSMSFEGAAIESDDVFRVAVNSFLAGGGDNFSTLASGANRADTGQIDLVAAVSYFQEFEGVDPAPLGRAVVAGTDWADVALEAATLSPGDTLKATVTGLTEGQQITATLYSQPIVAEVPAADATGSTSFEIAIPADIELGAHRLVIDSVGLEPIEVAVTVVAAEGPGGGPGAGSGTPGSAPTPGDLASTGVSIGAALAVVVALLAGGLLLLQRRRRSAATDV</sequence>
<evidence type="ECO:0000313" key="11">
    <source>
        <dbReference type="Proteomes" id="UP000581087"/>
    </source>
</evidence>
<dbReference type="NCBIfam" id="NF038117">
    <property type="entry name" value="choice_anch_I"/>
    <property type="match status" value="1"/>
</dbReference>
<dbReference type="Gene3D" id="3.90.780.10">
    <property type="entry name" value="5'-Nucleotidase, C-terminal domain"/>
    <property type="match status" value="1"/>
</dbReference>
<dbReference type="InterPro" id="IPR029052">
    <property type="entry name" value="Metallo-depent_PP-like"/>
</dbReference>
<dbReference type="Gene3D" id="2.130.10.10">
    <property type="entry name" value="YVTN repeat-like/Quinoprotein amine dehydrogenase"/>
    <property type="match status" value="1"/>
</dbReference>
<dbReference type="AlphaFoldDB" id="A0A4Q2M357"/>
<dbReference type="InterPro" id="IPR011048">
    <property type="entry name" value="Haem_d1_sf"/>
</dbReference>
<evidence type="ECO:0000313" key="9">
    <source>
        <dbReference type="EMBL" id="RXZ86249.1"/>
    </source>
</evidence>
<dbReference type="InterPro" id="IPR006179">
    <property type="entry name" value="5_nucleotidase/apyrase"/>
</dbReference>
<evidence type="ECO:0000256" key="3">
    <source>
        <dbReference type="SAM" id="Phobius"/>
    </source>
</evidence>
<dbReference type="PANTHER" id="PTHR46928">
    <property type="entry name" value="MESENCHYME-SPECIFIC CELL SURFACE GLYCOPROTEIN"/>
    <property type="match status" value="1"/>
</dbReference>
<reference evidence="8 11" key="2">
    <citation type="submission" date="2020-07" db="EMBL/GenBank/DDBJ databases">
        <title>Sequencing the genomes of 1000 actinobacteria strains.</title>
        <authorList>
            <person name="Klenk H.-P."/>
        </authorList>
    </citation>
    <scope>NUCLEOTIDE SEQUENCE [LARGE SCALE GENOMIC DNA]</scope>
    <source>
        <strain evidence="8 11">DSM 23870</strain>
    </source>
</reference>
<protein>
    <submittedName>
        <fullName evidence="8">2',3'-cyclic-nucleotide 2'-phosphodiesterase (5'-nucleotidase family)</fullName>
    </submittedName>
    <submittedName>
        <fullName evidence="9">Bifunctional metallophosphatase/5'-nucleotidase</fullName>
    </submittedName>
</protein>
<dbReference type="GO" id="GO:0009166">
    <property type="term" value="P:nucleotide catabolic process"/>
    <property type="evidence" value="ECO:0007669"/>
    <property type="project" value="InterPro"/>
</dbReference>
<dbReference type="GO" id="GO:0016787">
    <property type="term" value="F:hydrolase activity"/>
    <property type="evidence" value="ECO:0007669"/>
    <property type="project" value="InterPro"/>
</dbReference>
<name>A0A4Q2M357_9MICO</name>
<organism evidence="9 10">
    <name type="scientific">Agromyces atrinae</name>
    <dbReference type="NCBI Taxonomy" id="592376"/>
    <lineage>
        <taxon>Bacteria</taxon>
        <taxon>Bacillati</taxon>
        <taxon>Actinomycetota</taxon>
        <taxon>Actinomycetes</taxon>
        <taxon>Micrococcales</taxon>
        <taxon>Microbacteriaceae</taxon>
        <taxon>Agromyces</taxon>
    </lineage>
</organism>
<gene>
    <name evidence="8" type="ORF">BJ972_000429</name>
    <name evidence="9" type="ORF">ESP50_10835</name>
</gene>
<evidence type="ECO:0000259" key="7">
    <source>
        <dbReference type="Pfam" id="PF22494"/>
    </source>
</evidence>
<keyword evidence="1 4" id="KW-0732">Signal</keyword>
<feature type="signal peptide" evidence="4">
    <location>
        <begin position="1"/>
        <end position="33"/>
    </location>
</feature>
<dbReference type="InterPro" id="IPR004843">
    <property type="entry name" value="Calcineurin-like_PHP"/>
</dbReference>
<feature type="domain" description="Choice-of-anchor I" evidence="7">
    <location>
        <begin position="75"/>
        <end position="557"/>
    </location>
</feature>
<accession>A0A4Q2M357</accession>